<comment type="subcellular location">
    <subcellularLocation>
        <location evidence="1">Nucleus</location>
    </subcellularLocation>
</comment>
<keyword evidence="4" id="KW-0804">Transcription</keyword>
<dbReference type="GO" id="GO:0000124">
    <property type="term" value="C:SAGA complex"/>
    <property type="evidence" value="ECO:0007669"/>
    <property type="project" value="TreeGrafter"/>
</dbReference>
<evidence type="ECO:0000256" key="1">
    <source>
        <dbReference type="ARBA" id="ARBA00004123"/>
    </source>
</evidence>
<dbReference type="GO" id="GO:0003713">
    <property type="term" value="F:transcription coactivator activity"/>
    <property type="evidence" value="ECO:0007669"/>
    <property type="project" value="TreeGrafter"/>
</dbReference>
<evidence type="ECO:0008006" key="8">
    <source>
        <dbReference type="Google" id="ProtNLM"/>
    </source>
</evidence>
<dbReference type="GO" id="GO:0005634">
    <property type="term" value="C:nucleus"/>
    <property type="evidence" value="ECO:0007669"/>
    <property type="project" value="UniProtKB-SubCell"/>
</dbReference>
<evidence type="ECO:0000256" key="5">
    <source>
        <dbReference type="ARBA" id="ARBA00023242"/>
    </source>
</evidence>
<dbReference type="AlphaFoldDB" id="A0A232EU97"/>
<dbReference type="OrthoDB" id="1232at2759"/>
<evidence type="ECO:0000313" key="6">
    <source>
        <dbReference type="EMBL" id="OXU21876.1"/>
    </source>
</evidence>
<keyword evidence="7" id="KW-1185">Reference proteome</keyword>
<comment type="similarity">
    <text evidence="2">Belongs to the NGG1 family.</text>
</comment>
<keyword evidence="3" id="KW-0805">Transcription regulation</keyword>
<dbReference type="Pfam" id="PF10198">
    <property type="entry name" value="Ada3"/>
    <property type="match status" value="1"/>
</dbReference>
<evidence type="ECO:0000256" key="3">
    <source>
        <dbReference type="ARBA" id="ARBA00023015"/>
    </source>
</evidence>
<protein>
    <recommendedName>
        <fullName evidence="8">Transcriptional adapter 3</fullName>
    </recommendedName>
</protein>
<dbReference type="GO" id="GO:0006357">
    <property type="term" value="P:regulation of transcription by RNA polymerase II"/>
    <property type="evidence" value="ECO:0007669"/>
    <property type="project" value="TreeGrafter"/>
</dbReference>
<evidence type="ECO:0000313" key="7">
    <source>
        <dbReference type="Proteomes" id="UP000215335"/>
    </source>
</evidence>
<sequence length="464" mass="52213">MSGKGKQNSKKAILKTGRESGKVVQPLLANSDTSSEGSEMMTVFPVIKMIDNNKVLPRYSSVLQRNTEDGINMEDLDTLQLELEMLLSSVVVRSRMLQEEIASLSASEERRDRRSKSGKGLACIDKKLRDDGLKPKQVGIKSQSPLPAKLLKQRAVGSAANQVVPNPHEIVRVEGSKSDGHAKLLLPKNDTLNKFWASIDPYCADIMPDDIKLLEELIAKHSDIGEFKKIPPLGRHYSLMWAHNDLMQEEDAGNPNRDKKKGRSDISLLLSKAEKKANGIAGPLTQRLVSALLEENVYVANNNTDSKLFRDGDPPVLRDLTIQNSMNLEMRMHKELVEQGILEPDSQKKNQDDDEIVAEIKRCQRELTALSSHNEMQLKRLLHLAQEESKRQALKRKIASVDNQVVEHYEKLLLAKQRKVPLSRKEQEKAWTCLKERENLLEQLNMLPSNSIGEPVQVLNHTAT</sequence>
<comment type="caution">
    <text evidence="6">The sequence shown here is derived from an EMBL/GenBank/DDBJ whole genome shotgun (WGS) entry which is preliminary data.</text>
</comment>
<dbReference type="EMBL" id="NNAY01002172">
    <property type="protein sequence ID" value="OXU21876.1"/>
    <property type="molecule type" value="Genomic_DNA"/>
</dbReference>
<keyword evidence="5" id="KW-0539">Nucleus</keyword>
<dbReference type="PANTHER" id="PTHR13556:SF2">
    <property type="entry name" value="TRANSCRIPTIONAL ADAPTER 3"/>
    <property type="match status" value="1"/>
</dbReference>
<proteinExistence type="inferred from homology"/>
<reference evidence="6 7" key="1">
    <citation type="journal article" date="2017" name="Curr. Biol.">
        <title>The Evolution of Venom by Co-option of Single-Copy Genes.</title>
        <authorList>
            <person name="Martinson E.O."/>
            <person name="Mrinalini"/>
            <person name="Kelkar Y.D."/>
            <person name="Chang C.H."/>
            <person name="Werren J.H."/>
        </authorList>
    </citation>
    <scope>NUCLEOTIDE SEQUENCE [LARGE SCALE GENOMIC DNA]</scope>
    <source>
        <strain evidence="6 7">Alberta</strain>
        <tissue evidence="6">Whole body</tissue>
    </source>
</reference>
<name>A0A232EU97_9HYME</name>
<evidence type="ECO:0000256" key="2">
    <source>
        <dbReference type="ARBA" id="ARBA00005330"/>
    </source>
</evidence>
<evidence type="ECO:0000256" key="4">
    <source>
        <dbReference type="ARBA" id="ARBA00023163"/>
    </source>
</evidence>
<dbReference type="Proteomes" id="UP000215335">
    <property type="component" value="Unassembled WGS sequence"/>
</dbReference>
<accession>A0A232EU97</accession>
<organism evidence="6 7">
    <name type="scientific">Trichomalopsis sarcophagae</name>
    <dbReference type="NCBI Taxonomy" id="543379"/>
    <lineage>
        <taxon>Eukaryota</taxon>
        <taxon>Metazoa</taxon>
        <taxon>Ecdysozoa</taxon>
        <taxon>Arthropoda</taxon>
        <taxon>Hexapoda</taxon>
        <taxon>Insecta</taxon>
        <taxon>Pterygota</taxon>
        <taxon>Neoptera</taxon>
        <taxon>Endopterygota</taxon>
        <taxon>Hymenoptera</taxon>
        <taxon>Apocrita</taxon>
        <taxon>Proctotrupomorpha</taxon>
        <taxon>Chalcidoidea</taxon>
        <taxon>Pteromalidae</taxon>
        <taxon>Pteromalinae</taxon>
        <taxon>Trichomalopsis</taxon>
    </lineage>
</organism>
<dbReference type="STRING" id="543379.A0A232EU97"/>
<dbReference type="PANTHER" id="PTHR13556">
    <property type="entry name" value="TRANSCRIPTIONAL ADAPTER 3-RELATED"/>
    <property type="match status" value="1"/>
</dbReference>
<dbReference type="InterPro" id="IPR019340">
    <property type="entry name" value="Histone_AcTrfase_su3"/>
</dbReference>
<gene>
    <name evidence="6" type="ORF">TSAR_016528</name>
</gene>